<gene>
    <name evidence="2" type="ORF">HPB48_014695</name>
</gene>
<dbReference type="Pfam" id="PF25298">
    <property type="entry name" value="Baculo_FP_2nd"/>
    <property type="match status" value="1"/>
</dbReference>
<evidence type="ECO:0000259" key="1">
    <source>
        <dbReference type="Pfam" id="PF25298"/>
    </source>
</evidence>
<accession>A0A9J6GWW0</accession>
<name>A0A9J6GWW0_HAELO</name>
<dbReference type="OrthoDB" id="8062159at2759"/>
<feature type="domain" description="FP protein C-terminal" evidence="1">
    <location>
        <begin position="49"/>
        <end position="100"/>
    </location>
</feature>
<evidence type="ECO:0000313" key="2">
    <source>
        <dbReference type="EMBL" id="KAH9378740.1"/>
    </source>
</evidence>
<reference evidence="2 3" key="1">
    <citation type="journal article" date="2020" name="Cell">
        <title>Large-Scale Comparative Analyses of Tick Genomes Elucidate Their Genetic Diversity and Vector Capacities.</title>
        <authorList>
            <consortium name="Tick Genome and Microbiome Consortium (TIGMIC)"/>
            <person name="Jia N."/>
            <person name="Wang J."/>
            <person name="Shi W."/>
            <person name="Du L."/>
            <person name="Sun Y."/>
            <person name="Zhan W."/>
            <person name="Jiang J.F."/>
            <person name="Wang Q."/>
            <person name="Zhang B."/>
            <person name="Ji P."/>
            <person name="Bell-Sakyi L."/>
            <person name="Cui X.M."/>
            <person name="Yuan T.T."/>
            <person name="Jiang B.G."/>
            <person name="Yang W.F."/>
            <person name="Lam T.T."/>
            <person name="Chang Q.C."/>
            <person name="Ding S.J."/>
            <person name="Wang X.J."/>
            <person name="Zhu J.G."/>
            <person name="Ruan X.D."/>
            <person name="Zhao L."/>
            <person name="Wei J.T."/>
            <person name="Ye R.Z."/>
            <person name="Que T.C."/>
            <person name="Du C.H."/>
            <person name="Zhou Y.H."/>
            <person name="Cheng J.X."/>
            <person name="Dai P.F."/>
            <person name="Guo W.B."/>
            <person name="Han X.H."/>
            <person name="Huang E.J."/>
            <person name="Li L.F."/>
            <person name="Wei W."/>
            <person name="Gao Y.C."/>
            <person name="Liu J.Z."/>
            <person name="Shao H.Z."/>
            <person name="Wang X."/>
            <person name="Wang C.C."/>
            <person name="Yang T.C."/>
            <person name="Huo Q.B."/>
            <person name="Li W."/>
            <person name="Chen H.Y."/>
            <person name="Chen S.E."/>
            <person name="Zhou L.G."/>
            <person name="Ni X.B."/>
            <person name="Tian J.H."/>
            <person name="Sheng Y."/>
            <person name="Liu T."/>
            <person name="Pan Y.S."/>
            <person name="Xia L.Y."/>
            <person name="Li J."/>
            <person name="Zhao F."/>
            <person name="Cao W.C."/>
        </authorList>
    </citation>
    <scope>NUCLEOTIDE SEQUENCE [LARGE SCALE GENOMIC DNA]</scope>
    <source>
        <strain evidence="2">HaeL-2018</strain>
    </source>
</reference>
<dbReference type="Proteomes" id="UP000821853">
    <property type="component" value="Unassembled WGS sequence"/>
</dbReference>
<dbReference type="InterPro" id="IPR057251">
    <property type="entry name" value="FP_C"/>
</dbReference>
<dbReference type="EMBL" id="JABSTR010000009">
    <property type="protein sequence ID" value="KAH9378740.1"/>
    <property type="molecule type" value="Genomic_DNA"/>
</dbReference>
<dbReference type="VEuPathDB" id="VectorBase:HLOH_064573"/>
<keyword evidence="3" id="KW-1185">Reference proteome</keyword>
<sequence>MPSKNEKNGDKHDVVFVRFTSPLTKERWLEKKGELRKANADIFFNENLTAYIKALFWKMKSKATEKKYQFTWHKNGKLFVRRTPRHKLIKIASEQDLQKIR</sequence>
<proteinExistence type="predicted"/>
<dbReference type="AlphaFoldDB" id="A0A9J6GWW0"/>
<comment type="caution">
    <text evidence="2">The sequence shown here is derived from an EMBL/GenBank/DDBJ whole genome shotgun (WGS) entry which is preliminary data.</text>
</comment>
<protein>
    <recommendedName>
        <fullName evidence="1">FP protein C-terminal domain-containing protein</fullName>
    </recommendedName>
</protein>
<organism evidence="2 3">
    <name type="scientific">Haemaphysalis longicornis</name>
    <name type="common">Bush tick</name>
    <dbReference type="NCBI Taxonomy" id="44386"/>
    <lineage>
        <taxon>Eukaryota</taxon>
        <taxon>Metazoa</taxon>
        <taxon>Ecdysozoa</taxon>
        <taxon>Arthropoda</taxon>
        <taxon>Chelicerata</taxon>
        <taxon>Arachnida</taxon>
        <taxon>Acari</taxon>
        <taxon>Parasitiformes</taxon>
        <taxon>Ixodida</taxon>
        <taxon>Ixodoidea</taxon>
        <taxon>Ixodidae</taxon>
        <taxon>Haemaphysalinae</taxon>
        <taxon>Haemaphysalis</taxon>
    </lineage>
</organism>
<evidence type="ECO:0000313" key="3">
    <source>
        <dbReference type="Proteomes" id="UP000821853"/>
    </source>
</evidence>